<evidence type="ECO:0000313" key="7">
    <source>
        <dbReference type="EMBL" id="RWS03311.1"/>
    </source>
</evidence>
<dbReference type="InterPro" id="IPR003599">
    <property type="entry name" value="Ig_sub"/>
</dbReference>
<dbReference type="SUPFAM" id="SSF48726">
    <property type="entry name" value="Immunoglobulin"/>
    <property type="match status" value="2"/>
</dbReference>
<dbReference type="OrthoDB" id="10012075at2759"/>
<sequence>AAWLRVEDKGILTIHEHIITRNYRISLSHSDNKNFILNIKNVQESDKGGYMCQINTVPMKSQIGFLDVVFPPEILVDSSSSDLLVTEGSNVTLVCKAKGYPKPVIRWKREDKKHIPLHNYHGKKYVVPPAVWIPNRLIGSSLKQEVTLTCHIDAFPPSSHYWIKDSADLIRDDEKYHIHQEEKEYKTHLSLVIKYMEAADFGSYTCIAKNDLGVQEASLKIYEIPDIQRSGSGARKRPYVTREDDASKQTKMQYPQNSYNKDENSYSTSESQISKSV</sequence>
<protein>
    <submittedName>
        <fullName evidence="7">Lachesin-like protein</fullName>
    </submittedName>
</protein>
<evidence type="ECO:0000259" key="6">
    <source>
        <dbReference type="PROSITE" id="PS50835"/>
    </source>
</evidence>
<keyword evidence="10" id="KW-1185">Reference proteome</keyword>
<evidence type="ECO:0000256" key="1">
    <source>
        <dbReference type="ARBA" id="ARBA00022729"/>
    </source>
</evidence>
<feature type="domain" description="Ig-like" evidence="6">
    <location>
        <begin position="72"/>
        <end position="222"/>
    </location>
</feature>
<dbReference type="InterPro" id="IPR051170">
    <property type="entry name" value="Neural/epithelial_adhesion"/>
</dbReference>
<dbReference type="Pfam" id="PF13927">
    <property type="entry name" value="Ig_3"/>
    <property type="match status" value="1"/>
</dbReference>
<feature type="non-terminal residue" evidence="7">
    <location>
        <position position="1"/>
    </location>
</feature>
<reference evidence="7" key="2">
    <citation type="submission" date="2018-11" db="EMBL/GenBank/DDBJ databases">
        <title>Trombidioid mite genomics.</title>
        <authorList>
            <person name="Dong X."/>
        </authorList>
    </citation>
    <scope>NUCLEOTIDE SEQUENCE</scope>
    <source>
        <strain evidence="7">UoL-WK</strain>
    </source>
</reference>
<dbReference type="SMART" id="SM00409">
    <property type="entry name" value="IG"/>
    <property type="match status" value="2"/>
</dbReference>
<dbReference type="PANTHER" id="PTHR12231:SF253">
    <property type="entry name" value="DPR-INTERACTING PROTEIN ETA, ISOFORM B-RELATED"/>
    <property type="match status" value="1"/>
</dbReference>
<dbReference type="Gene3D" id="2.60.40.10">
    <property type="entry name" value="Immunoglobulins"/>
    <property type="match status" value="3"/>
</dbReference>
<dbReference type="GO" id="GO:0043005">
    <property type="term" value="C:neuron projection"/>
    <property type="evidence" value="ECO:0007669"/>
    <property type="project" value="TreeGrafter"/>
</dbReference>
<evidence type="ECO:0000256" key="3">
    <source>
        <dbReference type="ARBA" id="ARBA00023157"/>
    </source>
</evidence>
<evidence type="ECO:0000313" key="8">
    <source>
        <dbReference type="EMBL" id="RWS03605.1"/>
    </source>
</evidence>
<dbReference type="EMBL" id="NCKU01006341">
    <property type="protein sequence ID" value="RWS03605.1"/>
    <property type="molecule type" value="Genomic_DNA"/>
</dbReference>
<dbReference type="InterPro" id="IPR013783">
    <property type="entry name" value="Ig-like_fold"/>
</dbReference>
<evidence type="ECO:0000256" key="4">
    <source>
        <dbReference type="ARBA" id="ARBA00023319"/>
    </source>
</evidence>
<dbReference type="Pfam" id="PF07679">
    <property type="entry name" value="I-set"/>
    <property type="match status" value="1"/>
</dbReference>
<feature type="non-terminal residue" evidence="7">
    <location>
        <position position="277"/>
    </location>
</feature>
<accession>A0A3S3NP49</accession>
<gene>
    <name evidence="7" type="ORF">B4U79_05102</name>
    <name evidence="8" type="ORF">B4U79_07145</name>
    <name evidence="9" type="ORF">B4U79_10310</name>
</gene>
<dbReference type="InterPro" id="IPR003598">
    <property type="entry name" value="Ig_sub2"/>
</dbReference>
<reference evidence="7 10" key="1">
    <citation type="journal article" date="2018" name="Gigascience">
        <title>Genomes of trombidid mites reveal novel predicted allergens and laterally-transferred genes associated with secondary metabolism.</title>
        <authorList>
            <person name="Dong X."/>
            <person name="Chaisiri K."/>
            <person name="Xia D."/>
            <person name="Armstrong S.D."/>
            <person name="Fang Y."/>
            <person name="Donnelly M.J."/>
            <person name="Kadowaki T."/>
            <person name="McGarry J.W."/>
            <person name="Darby A.C."/>
            <person name="Makepeace B.L."/>
        </authorList>
    </citation>
    <scope>NUCLEOTIDE SEQUENCE [LARGE SCALE GENOMIC DNA]</scope>
    <source>
        <strain evidence="7">UoL-WK</strain>
    </source>
</reference>
<proteinExistence type="predicted"/>
<dbReference type="FunFam" id="2.60.40.10:FF:000032">
    <property type="entry name" value="palladin isoform X1"/>
    <property type="match status" value="1"/>
</dbReference>
<dbReference type="PANTHER" id="PTHR12231">
    <property type="entry name" value="CTX-RELATED TYPE I TRANSMEMBRANE PROTEIN"/>
    <property type="match status" value="1"/>
</dbReference>
<dbReference type="AlphaFoldDB" id="A0A3S3NP49"/>
<evidence type="ECO:0000313" key="10">
    <source>
        <dbReference type="Proteomes" id="UP000285301"/>
    </source>
</evidence>
<dbReference type="EMBL" id="NCKU01006622">
    <property type="protein sequence ID" value="RWS03311.1"/>
    <property type="molecule type" value="Genomic_DNA"/>
</dbReference>
<keyword evidence="2" id="KW-0677">Repeat</keyword>
<name>A0A3S3NP49_9ACAR</name>
<dbReference type="InterPro" id="IPR036179">
    <property type="entry name" value="Ig-like_dom_sf"/>
</dbReference>
<evidence type="ECO:0000256" key="2">
    <source>
        <dbReference type="ARBA" id="ARBA00022737"/>
    </source>
</evidence>
<keyword evidence="3" id="KW-1015">Disulfide bond</keyword>
<feature type="compositionally biased region" description="Polar residues" evidence="5">
    <location>
        <begin position="249"/>
        <end position="277"/>
    </location>
</feature>
<dbReference type="EMBL" id="NCKU01006339">
    <property type="protein sequence ID" value="RWS03606.1"/>
    <property type="molecule type" value="Genomic_DNA"/>
</dbReference>
<evidence type="ECO:0000313" key="9">
    <source>
        <dbReference type="EMBL" id="RWS03606.1"/>
    </source>
</evidence>
<feature type="region of interest" description="Disordered" evidence="5">
    <location>
        <begin position="231"/>
        <end position="277"/>
    </location>
</feature>
<comment type="caution">
    <text evidence="7">The sequence shown here is derived from an EMBL/GenBank/DDBJ whole genome shotgun (WGS) entry which is preliminary data.</text>
</comment>
<keyword evidence="1" id="KW-0732">Signal</keyword>
<dbReference type="InterPro" id="IPR007110">
    <property type="entry name" value="Ig-like_dom"/>
</dbReference>
<dbReference type="PROSITE" id="PS50835">
    <property type="entry name" value="IG_LIKE"/>
    <property type="match status" value="1"/>
</dbReference>
<organism evidence="7 10">
    <name type="scientific">Dinothrombium tinctorium</name>
    <dbReference type="NCBI Taxonomy" id="1965070"/>
    <lineage>
        <taxon>Eukaryota</taxon>
        <taxon>Metazoa</taxon>
        <taxon>Ecdysozoa</taxon>
        <taxon>Arthropoda</taxon>
        <taxon>Chelicerata</taxon>
        <taxon>Arachnida</taxon>
        <taxon>Acari</taxon>
        <taxon>Acariformes</taxon>
        <taxon>Trombidiformes</taxon>
        <taxon>Prostigmata</taxon>
        <taxon>Anystina</taxon>
        <taxon>Parasitengona</taxon>
        <taxon>Trombidioidea</taxon>
        <taxon>Trombidiidae</taxon>
        <taxon>Dinothrombium</taxon>
    </lineage>
</organism>
<dbReference type="InterPro" id="IPR013098">
    <property type="entry name" value="Ig_I-set"/>
</dbReference>
<evidence type="ECO:0000256" key="5">
    <source>
        <dbReference type="SAM" id="MobiDB-lite"/>
    </source>
</evidence>
<dbReference type="SMART" id="SM00408">
    <property type="entry name" value="IGc2"/>
    <property type="match status" value="1"/>
</dbReference>
<keyword evidence="4" id="KW-0393">Immunoglobulin domain</keyword>
<dbReference type="STRING" id="1965070.A0A3S3NP49"/>
<dbReference type="Proteomes" id="UP000285301">
    <property type="component" value="Unassembled WGS sequence"/>
</dbReference>